<dbReference type="GO" id="GO:0004521">
    <property type="term" value="F:RNA endonuclease activity"/>
    <property type="evidence" value="ECO:0007669"/>
    <property type="project" value="TreeGrafter"/>
</dbReference>
<gene>
    <name evidence="2" type="ORF">E3A20_19150</name>
</gene>
<dbReference type="PANTHER" id="PTHR11203:SF49">
    <property type="entry name" value="BLL1145 PROTEIN"/>
    <property type="match status" value="1"/>
</dbReference>
<protein>
    <submittedName>
        <fullName evidence="2">DNA ligase-associated DEXH box helicase</fullName>
    </submittedName>
</protein>
<accession>A0A5C6M2H9</accession>
<dbReference type="PANTHER" id="PTHR11203">
    <property type="entry name" value="CLEAVAGE AND POLYADENYLATION SPECIFICITY FACTOR FAMILY MEMBER"/>
    <property type="match status" value="1"/>
</dbReference>
<dbReference type="InterPro" id="IPR036866">
    <property type="entry name" value="RibonucZ/Hydroxyglut_hydro"/>
</dbReference>
<feature type="region of interest" description="Disordered" evidence="1">
    <location>
        <begin position="327"/>
        <end position="349"/>
    </location>
</feature>
<dbReference type="EMBL" id="SRHE01000439">
    <property type="protein sequence ID" value="TWW08956.1"/>
    <property type="molecule type" value="Genomic_DNA"/>
</dbReference>
<proteinExistence type="predicted"/>
<name>A0A5C6M2H9_9PLAN</name>
<reference evidence="2 3" key="1">
    <citation type="submission" date="2019-08" db="EMBL/GenBank/DDBJ databases">
        <title>100 year-old enigma solved: identification of Planctomyces bekefii, the type genus and species of the phylum Planctomycetes.</title>
        <authorList>
            <person name="Svetlana D.N."/>
            <person name="Overmann J."/>
        </authorList>
    </citation>
    <scope>NUCLEOTIDE SEQUENCE [LARGE SCALE GENOMIC DNA]</scope>
    <source>
        <strain evidence="2">Phe10_nw2017</strain>
    </source>
</reference>
<reference evidence="2 3" key="2">
    <citation type="submission" date="2019-08" db="EMBL/GenBank/DDBJ databases">
        <authorList>
            <person name="Henke P."/>
        </authorList>
    </citation>
    <scope>NUCLEOTIDE SEQUENCE [LARGE SCALE GENOMIC DNA]</scope>
    <source>
        <strain evidence="2">Phe10_nw2017</strain>
    </source>
</reference>
<evidence type="ECO:0000313" key="3">
    <source>
        <dbReference type="Proteomes" id="UP000321083"/>
    </source>
</evidence>
<dbReference type="SUPFAM" id="SSF56281">
    <property type="entry name" value="Metallo-hydrolase/oxidoreductase"/>
    <property type="match status" value="1"/>
</dbReference>
<comment type="caution">
    <text evidence="2">The sequence shown here is derived from an EMBL/GenBank/DDBJ whole genome shotgun (WGS) entry which is preliminary data.</text>
</comment>
<keyword evidence="2" id="KW-0436">Ligase</keyword>
<dbReference type="AlphaFoldDB" id="A0A5C6M2H9"/>
<evidence type="ECO:0000256" key="1">
    <source>
        <dbReference type="SAM" id="MobiDB-lite"/>
    </source>
</evidence>
<dbReference type="InterPro" id="IPR050698">
    <property type="entry name" value="MBL"/>
</dbReference>
<sequence length="349" mass="38413">MPADPLIEETPSGLFCRRGGFYIDPWGKVEKAVITHAHADHARPGSAAYLGTHEGRRILRSRLGPSAVIETIRYGETKQMNGVQLSLHPAGHVLGSAQVRVEYRGEVWVVSGDYKTEPDPTCTPFEPVRCHTFITESTFGLPIYRWPAQQSVFADINQWWIHCRDADMPAVIFAYSLGKAQRLIAGVNPAIGPIFCHSSVEELNGEYRASGVPLPPTFLVSQAPARKKWGGVLLICPPGAAESSWMNRFSAASTAMASGWMLTRATRRWQSVDRGFPLSDHADWPGLLNAIQQTEAEQILVTHGHTEPMVRYLQEQGKQARTVVTRFSPETQSEPTAAEPAAVNAGPHQ</sequence>
<dbReference type="Proteomes" id="UP000321083">
    <property type="component" value="Unassembled WGS sequence"/>
</dbReference>
<evidence type="ECO:0000313" key="2">
    <source>
        <dbReference type="EMBL" id="TWW08956.1"/>
    </source>
</evidence>
<dbReference type="Gene3D" id="3.60.15.10">
    <property type="entry name" value="Ribonuclease Z/Hydroxyacylglutathione hydrolase-like"/>
    <property type="match status" value="1"/>
</dbReference>
<organism evidence="2 3">
    <name type="scientific">Planctomyces bekefii</name>
    <dbReference type="NCBI Taxonomy" id="1653850"/>
    <lineage>
        <taxon>Bacteria</taxon>
        <taxon>Pseudomonadati</taxon>
        <taxon>Planctomycetota</taxon>
        <taxon>Planctomycetia</taxon>
        <taxon>Planctomycetales</taxon>
        <taxon>Planctomycetaceae</taxon>
        <taxon>Planctomyces</taxon>
    </lineage>
</organism>
<keyword evidence="3" id="KW-1185">Reference proteome</keyword>
<dbReference type="InterPro" id="IPR026360">
    <property type="entry name" value="Xnuc_lig_assoc"/>
</dbReference>
<dbReference type="NCBIfam" id="TIGR04122">
    <property type="entry name" value="Xnuc_lig_assoc"/>
    <property type="match status" value="1"/>
</dbReference>
<dbReference type="GO" id="GO:0016874">
    <property type="term" value="F:ligase activity"/>
    <property type="evidence" value="ECO:0007669"/>
    <property type="project" value="UniProtKB-KW"/>
</dbReference>